<evidence type="ECO:0000313" key="5">
    <source>
        <dbReference type="EMBL" id="SHE72355.1"/>
    </source>
</evidence>
<feature type="chain" id="PRO_5009907969" evidence="3">
    <location>
        <begin position="26"/>
        <end position="646"/>
    </location>
</feature>
<keyword evidence="2" id="KW-0326">Glycosidase</keyword>
<sequence length="646" mass="71508">MKYLNHIKYYLLTMSVLFVASCFTACNDDIDLATNGNYDNIEGIYGTVKNVSGARELSTITIFGNNTGTGQLYFELTEKASDAVKVQLKISKEALEAYNTANGTSYEIYPESQVTFANGGTLNIAAGAQKSETVDITVASNNGVGKTYALPISAEVTVGGVAVSKANQSYIYLIKPYGAIPNSDKGTGIKSILYIEVNDENLLNAGEYMMVGSGKPFFDVVNIFAANINYNSETKRAYVNCNENISYLLQHADEYIRPLQAKGIKVCLTILGNHDEAGVANLSREAAADFARELKSYVDVYGLDGIDFDDEYSKYNSENPSPGFEAPSGSAAANLVYECRKIMPDKIISVYDYTNYLPSGSIEGKEIGTLIDYAYWGAYANWSDRHEKITGMTKKQYGPSSFNLNLSASNGGYNLEDVKAVRKDGYGIQMYYNLKVGYDYSGALNQMAKVLFDDEVEWTGVTYTKNSTSGIKNSPSYSSYLGEWKTTSANSLYYYYPGPWWDWSGSMSTTLKFEQKVAGESYNVYGWYGTENDLPLVINYNSKTGWIEMPLPQKAKDTKTGEEWLYMGRYQYPYSSAYWMNYPEQYVAYSGVLNNDGINIQATPVSGYRLTRTMSAVQLNTAGTEIVAVKGELDKGVVWQPYSLGK</sequence>
<feature type="signal peptide" evidence="3">
    <location>
        <begin position="1"/>
        <end position="25"/>
    </location>
</feature>
<dbReference type="PROSITE" id="PS51910">
    <property type="entry name" value="GH18_2"/>
    <property type="match status" value="1"/>
</dbReference>
<reference evidence="6" key="1">
    <citation type="submission" date="2016-11" db="EMBL/GenBank/DDBJ databases">
        <authorList>
            <person name="Varghese N."/>
            <person name="Submissions S."/>
        </authorList>
    </citation>
    <scope>NUCLEOTIDE SEQUENCE [LARGE SCALE GENOMIC DNA]</scope>
    <source>
        <strain evidence="6">DSM 27370</strain>
    </source>
</reference>
<dbReference type="Gene3D" id="3.20.20.80">
    <property type="entry name" value="Glycosidases"/>
    <property type="match status" value="1"/>
</dbReference>
<dbReference type="OrthoDB" id="2582440at2"/>
<dbReference type="AlphaFoldDB" id="A0A1M4VU27"/>
<accession>A0A1M4VU27</accession>
<evidence type="ECO:0000259" key="4">
    <source>
        <dbReference type="PROSITE" id="PS51910"/>
    </source>
</evidence>
<name>A0A1M4VU27_9BACT</name>
<dbReference type="SUPFAM" id="SSF51445">
    <property type="entry name" value="(Trans)glycosidases"/>
    <property type="match status" value="1"/>
</dbReference>
<proteinExistence type="predicted"/>
<evidence type="ECO:0000256" key="2">
    <source>
        <dbReference type="ARBA" id="ARBA00023295"/>
    </source>
</evidence>
<dbReference type="GO" id="GO:0004553">
    <property type="term" value="F:hydrolase activity, hydrolyzing O-glycosyl compounds"/>
    <property type="evidence" value="ECO:0007669"/>
    <property type="project" value="InterPro"/>
</dbReference>
<evidence type="ECO:0000256" key="3">
    <source>
        <dbReference type="SAM" id="SignalP"/>
    </source>
</evidence>
<dbReference type="InterPro" id="IPR001579">
    <property type="entry name" value="Glyco_hydro_18_chit_AS"/>
</dbReference>
<dbReference type="PROSITE" id="PS51257">
    <property type="entry name" value="PROKAR_LIPOPROTEIN"/>
    <property type="match status" value="1"/>
</dbReference>
<dbReference type="RefSeq" id="WP_062176870.1">
    <property type="nucleotide sequence ID" value="NZ_BBXL01000002.1"/>
</dbReference>
<keyword evidence="1 5" id="KW-0378">Hydrolase</keyword>
<dbReference type="GO" id="GO:0005975">
    <property type="term" value="P:carbohydrate metabolic process"/>
    <property type="evidence" value="ECO:0007669"/>
    <property type="project" value="InterPro"/>
</dbReference>
<protein>
    <submittedName>
        <fullName evidence="5">Glycosyl hydrolases family 18</fullName>
    </submittedName>
</protein>
<feature type="domain" description="GH18" evidence="4">
    <location>
        <begin position="189"/>
        <end position="451"/>
    </location>
</feature>
<dbReference type="Gene3D" id="2.60.40.1740">
    <property type="entry name" value="hypothetical protein (bacova_03559)"/>
    <property type="match status" value="1"/>
</dbReference>
<gene>
    <name evidence="5" type="ORF">SAMN05444362_10239</name>
</gene>
<organism evidence="5 6">
    <name type="scientific">Dysgonomonas macrotermitis</name>
    <dbReference type="NCBI Taxonomy" id="1346286"/>
    <lineage>
        <taxon>Bacteria</taxon>
        <taxon>Pseudomonadati</taxon>
        <taxon>Bacteroidota</taxon>
        <taxon>Bacteroidia</taxon>
        <taxon>Bacteroidales</taxon>
        <taxon>Dysgonomonadaceae</taxon>
        <taxon>Dysgonomonas</taxon>
    </lineage>
</organism>
<evidence type="ECO:0000256" key="1">
    <source>
        <dbReference type="ARBA" id="ARBA00022801"/>
    </source>
</evidence>
<evidence type="ECO:0000313" key="6">
    <source>
        <dbReference type="Proteomes" id="UP000184480"/>
    </source>
</evidence>
<dbReference type="InterPro" id="IPR013728">
    <property type="entry name" value="BT_3987-like_N"/>
</dbReference>
<dbReference type="STRING" id="1346286.SAMN05444362_10239"/>
<dbReference type="PROSITE" id="PS01095">
    <property type="entry name" value="GH18_1"/>
    <property type="match status" value="1"/>
</dbReference>
<dbReference type="EMBL" id="FQUC01000002">
    <property type="protein sequence ID" value="SHE72355.1"/>
    <property type="molecule type" value="Genomic_DNA"/>
</dbReference>
<keyword evidence="6" id="KW-1185">Reference proteome</keyword>
<keyword evidence="3" id="KW-0732">Signal</keyword>
<dbReference type="Proteomes" id="UP000184480">
    <property type="component" value="Unassembled WGS sequence"/>
</dbReference>
<dbReference type="Pfam" id="PF08522">
    <property type="entry name" value="BT_3987-like_N"/>
    <property type="match status" value="1"/>
</dbReference>
<dbReference type="InterPro" id="IPR001223">
    <property type="entry name" value="Glyco_hydro18_cat"/>
</dbReference>
<dbReference type="InterPro" id="IPR017853">
    <property type="entry name" value="GH"/>
</dbReference>